<dbReference type="EMBL" id="QGNZ01000001">
    <property type="protein sequence ID" value="PWS28849.1"/>
    <property type="molecule type" value="Genomic_DNA"/>
</dbReference>
<evidence type="ECO:0000256" key="3">
    <source>
        <dbReference type="ARBA" id="ARBA00023163"/>
    </source>
</evidence>
<dbReference type="InterPro" id="IPR000843">
    <property type="entry name" value="HTH_LacI"/>
</dbReference>
<proteinExistence type="predicted"/>
<dbReference type="GO" id="GO:0000976">
    <property type="term" value="F:transcription cis-regulatory region binding"/>
    <property type="evidence" value="ECO:0007669"/>
    <property type="project" value="TreeGrafter"/>
</dbReference>
<keyword evidence="1" id="KW-0805">Transcription regulation</keyword>
<dbReference type="InterPro" id="IPR028082">
    <property type="entry name" value="Peripla_BP_I"/>
</dbReference>
<dbReference type="SUPFAM" id="SSF47413">
    <property type="entry name" value="lambda repressor-like DNA-binding domains"/>
    <property type="match status" value="1"/>
</dbReference>
<evidence type="ECO:0000313" key="6">
    <source>
        <dbReference type="Proteomes" id="UP000245379"/>
    </source>
</evidence>
<dbReference type="PANTHER" id="PTHR30146:SF109">
    <property type="entry name" value="HTH-TYPE TRANSCRIPTIONAL REGULATOR GALS"/>
    <property type="match status" value="1"/>
</dbReference>
<evidence type="ECO:0000256" key="2">
    <source>
        <dbReference type="ARBA" id="ARBA00023125"/>
    </source>
</evidence>
<protein>
    <recommendedName>
        <fullName evidence="4">HTH lacI-type domain-containing protein</fullName>
    </recommendedName>
</protein>
<reference evidence="5 6" key="1">
    <citation type="submission" date="2018-05" db="EMBL/GenBank/DDBJ databases">
        <title>Pedobacter paludis sp. nov., isolated from wetland soil.</title>
        <authorList>
            <person name="Zhang Y."/>
            <person name="Wang G."/>
        </authorList>
    </citation>
    <scope>NUCLEOTIDE SEQUENCE [LARGE SCALE GENOMIC DNA]</scope>
    <source>
        <strain evidence="5 6">KCTC22721</strain>
    </source>
</reference>
<dbReference type="Gene3D" id="1.10.260.40">
    <property type="entry name" value="lambda repressor-like DNA-binding domains"/>
    <property type="match status" value="1"/>
</dbReference>
<dbReference type="PROSITE" id="PS50932">
    <property type="entry name" value="HTH_LACI_2"/>
    <property type="match status" value="1"/>
</dbReference>
<dbReference type="GO" id="GO:0003700">
    <property type="term" value="F:DNA-binding transcription factor activity"/>
    <property type="evidence" value="ECO:0007669"/>
    <property type="project" value="TreeGrafter"/>
</dbReference>
<dbReference type="Pfam" id="PF13407">
    <property type="entry name" value="Peripla_BP_4"/>
    <property type="match status" value="1"/>
</dbReference>
<dbReference type="Gene3D" id="3.40.50.2300">
    <property type="match status" value="2"/>
</dbReference>
<sequence>MRQNATLKKIAERLSLSISTVSRALKDHPDISAETKKKVTELADLLEYDPNPYAVNLRTHSSKEFAVVVPSLSNFFYHSFIRSIEEEAQTLGYSVIIYRSANDPKIEQNILKSCRHKRVSGIFIAITTETMDMEPFLKLDVHGIPVIFFDKVPQYESCNKICVGDDHAASLAAEEILKRGTENVLGIFGHLNMSITKSRLEKFISVLSQANDHINLNVVHASSADEAEQLTLSLIPNYKKKNFVIFCMSDEILSGTMKAVQRKGLSAPKDLGIIAISDGMIPKLFYPEITYAETSGYNLGKLAYDRMMKCIAGSSFAQTIIDESKLVTGGSM</sequence>
<evidence type="ECO:0000313" key="5">
    <source>
        <dbReference type="EMBL" id="PWS28849.1"/>
    </source>
</evidence>
<dbReference type="CDD" id="cd01392">
    <property type="entry name" value="HTH_LacI"/>
    <property type="match status" value="1"/>
</dbReference>
<dbReference type="SUPFAM" id="SSF53822">
    <property type="entry name" value="Periplasmic binding protein-like I"/>
    <property type="match status" value="1"/>
</dbReference>
<evidence type="ECO:0000256" key="1">
    <source>
        <dbReference type="ARBA" id="ARBA00023015"/>
    </source>
</evidence>
<keyword evidence="6" id="KW-1185">Reference proteome</keyword>
<comment type="caution">
    <text evidence="5">The sequence shown here is derived from an EMBL/GenBank/DDBJ whole genome shotgun (WGS) entry which is preliminary data.</text>
</comment>
<feature type="domain" description="HTH lacI-type" evidence="4">
    <location>
        <begin position="5"/>
        <end position="59"/>
    </location>
</feature>
<dbReference type="Proteomes" id="UP000245379">
    <property type="component" value="Unassembled WGS sequence"/>
</dbReference>
<dbReference type="CDD" id="cd06267">
    <property type="entry name" value="PBP1_LacI_sugar_binding-like"/>
    <property type="match status" value="1"/>
</dbReference>
<dbReference type="RefSeq" id="WP_109924279.1">
    <property type="nucleotide sequence ID" value="NZ_QGNZ01000001.1"/>
</dbReference>
<dbReference type="AlphaFoldDB" id="A0A317ESQ6"/>
<organism evidence="5 6">
    <name type="scientific">Pedobacter yonginense</name>
    <dbReference type="NCBI Taxonomy" id="651869"/>
    <lineage>
        <taxon>Bacteria</taxon>
        <taxon>Pseudomonadati</taxon>
        <taxon>Bacteroidota</taxon>
        <taxon>Sphingobacteriia</taxon>
        <taxon>Sphingobacteriales</taxon>
        <taxon>Sphingobacteriaceae</taxon>
        <taxon>Pedobacter</taxon>
    </lineage>
</organism>
<dbReference type="PANTHER" id="PTHR30146">
    <property type="entry name" value="LACI-RELATED TRANSCRIPTIONAL REPRESSOR"/>
    <property type="match status" value="1"/>
</dbReference>
<keyword evidence="3" id="KW-0804">Transcription</keyword>
<dbReference type="SMART" id="SM00354">
    <property type="entry name" value="HTH_LACI"/>
    <property type="match status" value="1"/>
</dbReference>
<dbReference type="OrthoDB" id="9803256at2"/>
<keyword evidence="2" id="KW-0238">DNA-binding</keyword>
<name>A0A317ESQ6_9SPHI</name>
<accession>A0A317ESQ6</accession>
<evidence type="ECO:0000259" key="4">
    <source>
        <dbReference type="PROSITE" id="PS50932"/>
    </source>
</evidence>
<dbReference type="Pfam" id="PF00356">
    <property type="entry name" value="LacI"/>
    <property type="match status" value="1"/>
</dbReference>
<dbReference type="InterPro" id="IPR025997">
    <property type="entry name" value="SBP_2_dom"/>
</dbReference>
<dbReference type="InterPro" id="IPR010982">
    <property type="entry name" value="Lambda_DNA-bd_dom_sf"/>
</dbReference>
<gene>
    <name evidence="5" type="ORF">DHW03_03170</name>
</gene>